<dbReference type="PROSITE" id="PS51192">
    <property type="entry name" value="HELICASE_ATP_BIND_1"/>
    <property type="match status" value="1"/>
</dbReference>
<dbReference type="RefSeq" id="XP_002431838.1">
    <property type="nucleotide sequence ID" value="XM_002431793.1"/>
</dbReference>
<comment type="catalytic activity">
    <reaction evidence="7">
        <text>ATP + H2O = ADP + phosphate + H(+)</text>
        <dbReference type="Rhea" id="RHEA:13065"/>
        <dbReference type="ChEBI" id="CHEBI:15377"/>
        <dbReference type="ChEBI" id="CHEBI:15378"/>
        <dbReference type="ChEBI" id="CHEBI:30616"/>
        <dbReference type="ChEBI" id="CHEBI:43474"/>
        <dbReference type="ChEBI" id="CHEBI:456216"/>
        <dbReference type="EC" id="3.6.4.13"/>
    </reaction>
</comment>
<reference evidence="11" key="1">
    <citation type="submission" date="2007-04" db="EMBL/GenBank/DDBJ databases">
        <title>Annotation of Pediculus humanus corporis strain USDA.</title>
        <authorList>
            <person name="Kirkness E."/>
            <person name="Hannick L."/>
            <person name="Hass B."/>
            <person name="Bruggner R."/>
            <person name="Lawson D."/>
            <person name="Bidwell S."/>
            <person name="Joardar V."/>
            <person name="Caler E."/>
            <person name="Walenz B."/>
            <person name="Inman J."/>
            <person name="Schobel S."/>
            <person name="Galinsky K."/>
            <person name="Amedeo P."/>
            <person name="Strausberg R."/>
        </authorList>
    </citation>
    <scope>NUCLEOTIDE SEQUENCE</scope>
    <source>
        <strain evidence="11">USDA</strain>
    </source>
</reference>
<dbReference type="AlphaFoldDB" id="E0W0E4"/>
<dbReference type="SUPFAM" id="SSF52540">
    <property type="entry name" value="P-loop containing nucleoside triphosphate hydrolases"/>
    <property type="match status" value="1"/>
</dbReference>
<dbReference type="Gene3D" id="3.40.50.300">
    <property type="entry name" value="P-loop containing nucleotide triphosphate hydrolases"/>
    <property type="match status" value="2"/>
</dbReference>
<sequence>MRSWNSFGIHEKILYALYDKKYFEPTKIQSRCLGPAICGQMDILGAAETGSGKTLAFGIPIVNGILSIMEKELNQSIESLKMKNEKNNLYALILTPTRELAVQVRNHLNDICKYTKINIALIVGGLAHEKQERILNKRPEIIVATPGRLWELVNDNNIHLSNIKNLRYLAIDETDRMLEKGHFTELNDLLERINLNENKKKKRQNFLFSATLTVVHDPPSYLKGKKNKRITPGQKLQDLISKIGITNPKIVDITNTHVTAENLSEFKILCQFEEKDYYLFQCLRSQKGRFMIFCNSIGCVKRLANLLNIVNFKPLPLHANMEQKQRLRNLEKFRDNPDSLLLATDVAARGLDIPNVDYVIHYQVPKTAEIYVHRSGRTARANTVGNALLLIEPKELGLYRKLLHTLGKEKDIEDFNVDVNSIKIVKKIINVARDIDQLSLALKRENSKTSWYDKAIKELDIIVDEDELPKKRSSEADVRIKRDLNSKKKELNQLLSKPFLPSNFSFKFPDMNVIKHDELGDCSRRDKLKIPGAFVLKNVPNVT</sequence>
<dbReference type="PROSITE" id="PS51194">
    <property type="entry name" value="HELICASE_CTER"/>
    <property type="match status" value="1"/>
</dbReference>
<feature type="short sequence motif" description="Q motif" evidence="6">
    <location>
        <begin position="2"/>
        <end position="30"/>
    </location>
</feature>
<dbReference type="GO" id="GO:0016787">
    <property type="term" value="F:hydrolase activity"/>
    <property type="evidence" value="ECO:0007669"/>
    <property type="project" value="UniProtKB-KW"/>
</dbReference>
<feature type="domain" description="Helicase ATP-binding" evidence="8">
    <location>
        <begin position="34"/>
        <end position="230"/>
    </location>
</feature>
<feature type="domain" description="DEAD-box RNA helicase Q" evidence="10">
    <location>
        <begin position="2"/>
        <end position="30"/>
    </location>
</feature>
<dbReference type="GO" id="GO:0003724">
    <property type="term" value="F:RNA helicase activity"/>
    <property type="evidence" value="ECO:0007669"/>
    <property type="project" value="UniProtKB-EC"/>
</dbReference>
<evidence type="ECO:0000256" key="7">
    <source>
        <dbReference type="RuleBase" id="RU365068"/>
    </source>
</evidence>
<gene>
    <name evidence="12" type="primary">8234619</name>
    <name evidence="11" type="ORF">Phum_PHUM551000</name>
</gene>
<dbReference type="InterPro" id="IPR014014">
    <property type="entry name" value="RNA_helicase_DEAD_Q_motif"/>
</dbReference>
<comment type="domain">
    <text evidence="7">The Q motif is unique to and characteristic of the DEAD box family of RNA helicases and controls ATP binding and hydrolysis.</text>
</comment>
<dbReference type="Proteomes" id="UP000009046">
    <property type="component" value="Unassembled WGS sequence"/>
</dbReference>
<dbReference type="InParanoid" id="E0W0E4"/>
<dbReference type="EMBL" id="DS235858">
    <property type="protein sequence ID" value="EEB19100.1"/>
    <property type="molecule type" value="Genomic_DNA"/>
</dbReference>
<dbReference type="GO" id="GO:0003723">
    <property type="term" value="F:RNA binding"/>
    <property type="evidence" value="ECO:0007669"/>
    <property type="project" value="UniProtKB-UniRule"/>
</dbReference>
<evidence type="ECO:0000256" key="2">
    <source>
        <dbReference type="ARBA" id="ARBA00022801"/>
    </source>
</evidence>
<dbReference type="STRING" id="121224.E0W0E4"/>
<dbReference type="PANTHER" id="PTHR24031">
    <property type="entry name" value="RNA HELICASE"/>
    <property type="match status" value="1"/>
</dbReference>
<evidence type="ECO:0000259" key="10">
    <source>
        <dbReference type="PROSITE" id="PS51195"/>
    </source>
</evidence>
<dbReference type="OrthoDB" id="4310724at2759"/>
<evidence type="ECO:0000313" key="12">
    <source>
        <dbReference type="EnsemblMetazoa" id="PHUM551000-PA"/>
    </source>
</evidence>
<dbReference type="CDD" id="cd18787">
    <property type="entry name" value="SF2_C_DEAD"/>
    <property type="match status" value="1"/>
</dbReference>
<dbReference type="GeneID" id="8234619"/>
<dbReference type="FunCoup" id="E0W0E4">
    <property type="interactions" value="2089"/>
</dbReference>
<organism>
    <name type="scientific">Pediculus humanus subsp. corporis</name>
    <name type="common">Body louse</name>
    <dbReference type="NCBI Taxonomy" id="121224"/>
    <lineage>
        <taxon>Eukaryota</taxon>
        <taxon>Metazoa</taxon>
        <taxon>Ecdysozoa</taxon>
        <taxon>Arthropoda</taxon>
        <taxon>Hexapoda</taxon>
        <taxon>Insecta</taxon>
        <taxon>Pterygota</taxon>
        <taxon>Neoptera</taxon>
        <taxon>Paraneoptera</taxon>
        <taxon>Psocodea</taxon>
        <taxon>Troctomorpha</taxon>
        <taxon>Phthiraptera</taxon>
        <taxon>Anoplura</taxon>
        <taxon>Pediculidae</taxon>
        <taxon>Pediculus</taxon>
    </lineage>
</organism>
<evidence type="ECO:0000313" key="13">
    <source>
        <dbReference type="Proteomes" id="UP000009046"/>
    </source>
</evidence>
<dbReference type="CTD" id="8234619"/>
<evidence type="ECO:0000259" key="8">
    <source>
        <dbReference type="PROSITE" id="PS51192"/>
    </source>
</evidence>
<dbReference type="VEuPathDB" id="VectorBase:PHUM551000"/>
<evidence type="ECO:0000256" key="6">
    <source>
        <dbReference type="PROSITE-ProRule" id="PRU00552"/>
    </source>
</evidence>
<dbReference type="SMART" id="SM00490">
    <property type="entry name" value="HELICc"/>
    <property type="match status" value="1"/>
</dbReference>
<keyword evidence="13" id="KW-1185">Reference proteome</keyword>
<dbReference type="InterPro" id="IPR001650">
    <property type="entry name" value="Helicase_C-like"/>
</dbReference>
<dbReference type="InterPro" id="IPR027417">
    <property type="entry name" value="P-loop_NTPase"/>
</dbReference>
<feature type="domain" description="Helicase C-terminal" evidence="9">
    <location>
        <begin position="274"/>
        <end position="423"/>
    </location>
</feature>
<dbReference type="EnsemblMetazoa" id="PHUM551000-RA">
    <property type="protein sequence ID" value="PHUM551000-PA"/>
    <property type="gene ID" value="PHUM551000"/>
</dbReference>
<comment type="similarity">
    <text evidence="7">Belongs to the DEAD box helicase family.</text>
</comment>
<dbReference type="SMART" id="SM00487">
    <property type="entry name" value="DEXDc"/>
    <property type="match status" value="1"/>
</dbReference>
<protein>
    <recommendedName>
        <fullName evidence="7">ATP-dependent RNA helicase</fullName>
        <ecNumber evidence="7">3.6.4.13</ecNumber>
    </recommendedName>
</protein>
<keyword evidence="4 7" id="KW-0067">ATP-binding</keyword>
<dbReference type="EMBL" id="AAZO01006700">
    <property type="status" value="NOT_ANNOTATED_CDS"/>
    <property type="molecule type" value="Genomic_DNA"/>
</dbReference>
<evidence type="ECO:0000313" key="11">
    <source>
        <dbReference type="EMBL" id="EEB19100.1"/>
    </source>
</evidence>
<dbReference type="CDD" id="cd17946">
    <property type="entry name" value="DEADc_DDX24"/>
    <property type="match status" value="1"/>
</dbReference>
<keyword evidence="3 7" id="KW-0347">Helicase</keyword>
<dbReference type="PROSITE" id="PS51195">
    <property type="entry name" value="Q_MOTIF"/>
    <property type="match status" value="1"/>
</dbReference>
<keyword evidence="1 7" id="KW-0547">Nucleotide-binding</keyword>
<keyword evidence="2 7" id="KW-0378">Hydrolase</keyword>
<dbReference type="OMA" id="QMIQKAR"/>
<evidence type="ECO:0000256" key="5">
    <source>
        <dbReference type="ARBA" id="ARBA00022884"/>
    </source>
</evidence>
<evidence type="ECO:0000256" key="1">
    <source>
        <dbReference type="ARBA" id="ARBA00022741"/>
    </source>
</evidence>
<reference evidence="12" key="3">
    <citation type="submission" date="2020-05" db="UniProtKB">
        <authorList>
            <consortium name="EnsemblMetazoa"/>
        </authorList>
    </citation>
    <scope>IDENTIFICATION</scope>
    <source>
        <strain evidence="12">USDA</strain>
    </source>
</reference>
<dbReference type="GO" id="GO:0005524">
    <property type="term" value="F:ATP binding"/>
    <property type="evidence" value="ECO:0007669"/>
    <property type="project" value="UniProtKB-UniRule"/>
</dbReference>
<dbReference type="KEGG" id="phu:Phum_PHUM551000"/>
<keyword evidence="5 7" id="KW-0694">RNA-binding</keyword>
<dbReference type="Pfam" id="PF00271">
    <property type="entry name" value="Helicase_C"/>
    <property type="match status" value="1"/>
</dbReference>
<accession>E0W0E4</accession>
<reference evidence="11" key="2">
    <citation type="submission" date="2007-04" db="EMBL/GenBank/DDBJ databases">
        <title>The genome of the human body louse.</title>
        <authorList>
            <consortium name="The Human Body Louse Genome Consortium"/>
            <person name="Kirkness E."/>
            <person name="Walenz B."/>
            <person name="Hass B."/>
            <person name="Bruggner R."/>
            <person name="Strausberg R."/>
        </authorList>
    </citation>
    <scope>NUCLEOTIDE SEQUENCE</scope>
    <source>
        <strain evidence="11">USDA</strain>
    </source>
</reference>
<dbReference type="InterPro" id="IPR014001">
    <property type="entry name" value="Helicase_ATP-bd"/>
</dbReference>
<evidence type="ECO:0000259" key="9">
    <source>
        <dbReference type="PROSITE" id="PS51194"/>
    </source>
</evidence>
<dbReference type="HOGENOM" id="CLU_003041_13_1_1"/>
<dbReference type="EC" id="3.6.4.13" evidence="7"/>
<dbReference type="eggNOG" id="KOG0347">
    <property type="taxonomic scope" value="Eukaryota"/>
</dbReference>
<evidence type="ECO:0000256" key="3">
    <source>
        <dbReference type="ARBA" id="ARBA00022806"/>
    </source>
</evidence>
<evidence type="ECO:0000256" key="4">
    <source>
        <dbReference type="ARBA" id="ARBA00022840"/>
    </source>
</evidence>
<dbReference type="InterPro" id="IPR011545">
    <property type="entry name" value="DEAD/DEAH_box_helicase_dom"/>
</dbReference>
<comment type="function">
    <text evidence="7">RNA helicase.</text>
</comment>
<dbReference type="Pfam" id="PF00270">
    <property type="entry name" value="DEAD"/>
    <property type="match status" value="1"/>
</dbReference>
<name>E0W0E4_PEDHC</name>
<proteinExistence type="inferred from homology"/>